<dbReference type="InterPro" id="IPR013595">
    <property type="entry name" value="Pept_S33_TAP-like_C"/>
</dbReference>
<evidence type="ECO:0000256" key="2">
    <source>
        <dbReference type="ARBA" id="ARBA00022729"/>
    </source>
</evidence>
<dbReference type="RefSeq" id="WP_184781610.1">
    <property type="nucleotide sequence ID" value="NZ_JACHMG010000001.1"/>
</dbReference>
<evidence type="ECO:0000259" key="5">
    <source>
        <dbReference type="Pfam" id="PF08386"/>
    </source>
</evidence>
<keyword evidence="3" id="KW-0378">Hydrolase</keyword>
<feature type="chain" id="PRO_5032879719" evidence="4">
    <location>
        <begin position="26"/>
        <end position="496"/>
    </location>
</feature>
<evidence type="ECO:0000256" key="3">
    <source>
        <dbReference type="ARBA" id="ARBA00022801"/>
    </source>
</evidence>
<reference evidence="6 7" key="1">
    <citation type="submission" date="2020-08" db="EMBL/GenBank/DDBJ databases">
        <title>Sequencing the genomes of 1000 actinobacteria strains.</title>
        <authorList>
            <person name="Klenk H.-P."/>
        </authorList>
    </citation>
    <scope>NUCLEOTIDE SEQUENCE [LARGE SCALE GENOMIC DNA]</scope>
    <source>
        <strain evidence="6 7">DSM 45859</strain>
    </source>
</reference>
<feature type="signal peptide" evidence="4">
    <location>
        <begin position="1"/>
        <end position="25"/>
    </location>
</feature>
<dbReference type="InterPro" id="IPR051601">
    <property type="entry name" value="Serine_prot/Carboxylest_S33"/>
</dbReference>
<dbReference type="PANTHER" id="PTHR43248:SF29">
    <property type="entry name" value="TRIPEPTIDYL AMINOPEPTIDASE"/>
    <property type="match status" value="1"/>
</dbReference>
<dbReference type="Gene3D" id="3.40.50.1820">
    <property type="entry name" value="alpha/beta hydrolase"/>
    <property type="match status" value="1"/>
</dbReference>
<evidence type="ECO:0000256" key="1">
    <source>
        <dbReference type="ARBA" id="ARBA00010088"/>
    </source>
</evidence>
<name>A0A840IZ68_9PSEU</name>
<feature type="domain" description="Peptidase S33 tripeptidyl aminopeptidase-like C-terminal" evidence="5">
    <location>
        <begin position="388"/>
        <end position="489"/>
    </location>
</feature>
<dbReference type="GO" id="GO:0016787">
    <property type="term" value="F:hydrolase activity"/>
    <property type="evidence" value="ECO:0007669"/>
    <property type="project" value="UniProtKB-KW"/>
</dbReference>
<comment type="caution">
    <text evidence="6">The sequence shown here is derived from an EMBL/GenBank/DDBJ whole genome shotgun (WGS) entry which is preliminary data.</text>
</comment>
<dbReference type="ESTHER" id="9pseu-a0a840iz68">
    <property type="family name" value="Tiancimycin-TnmK-Tripeptidase-HIP"/>
</dbReference>
<dbReference type="Proteomes" id="UP000581769">
    <property type="component" value="Unassembled WGS sequence"/>
</dbReference>
<gene>
    <name evidence="6" type="ORF">BJY18_004294</name>
</gene>
<protein>
    <submittedName>
        <fullName evidence="6">Pimeloyl-ACP methyl ester carboxylesterase</fullName>
    </submittedName>
</protein>
<organism evidence="6 7">
    <name type="scientific">Amycolatopsis jiangsuensis</name>
    <dbReference type="NCBI Taxonomy" id="1181879"/>
    <lineage>
        <taxon>Bacteria</taxon>
        <taxon>Bacillati</taxon>
        <taxon>Actinomycetota</taxon>
        <taxon>Actinomycetes</taxon>
        <taxon>Pseudonocardiales</taxon>
        <taxon>Pseudonocardiaceae</taxon>
        <taxon>Amycolatopsis</taxon>
    </lineage>
</organism>
<dbReference type="Pfam" id="PF08386">
    <property type="entry name" value="Abhydrolase_4"/>
    <property type="match status" value="1"/>
</dbReference>
<dbReference type="SUPFAM" id="SSF53474">
    <property type="entry name" value="alpha/beta-Hydrolases"/>
    <property type="match status" value="1"/>
</dbReference>
<keyword evidence="7" id="KW-1185">Reference proteome</keyword>
<keyword evidence="2 4" id="KW-0732">Signal</keyword>
<evidence type="ECO:0000256" key="4">
    <source>
        <dbReference type="SAM" id="SignalP"/>
    </source>
</evidence>
<dbReference type="EMBL" id="JACHMG010000001">
    <property type="protein sequence ID" value="MBB4686809.1"/>
    <property type="molecule type" value="Genomic_DNA"/>
</dbReference>
<accession>A0A840IZ68</accession>
<evidence type="ECO:0000313" key="6">
    <source>
        <dbReference type="EMBL" id="MBB4686809.1"/>
    </source>
</evidence>
<sequence>MRRTLPTALAAAVLAAAAVPGISLAAAAPRALEWGPCPADVTPSTGLQCSKLSVPLDHRNPGGQQIEIEISRLASKKPEKRRGVLLTNPGGPSSGLNYPAQLAQFSLPQEVLDSYDVIGFDPRGIGHSTPVTCGLSAEQQKYGNVPPYARDGADVAKHAEEVKEIAEKCTTSKTASMLPYISTANTARDMDRIREVLGESKISYAGSSWGTHLGAVYTTLFPQRSDRFLLDSNLAPGGWDYPSDRLYSQGVEDRFPDFAKYAAANDREYHLGATPEQVTAKYFALAAQLDRKPVEAPDGRYDGTLFRLITFSQLYGGPQLPWLAKAWQALSAGQPPPPLPGETGGVGSPEVAENLVSGRYYIICSDSRWPTSVQTYQRNVAADRIRYPLFGAAGANIQPCAFWPDPIEAPVQIGDRGPSNVLMVQNLRDPATPLAGARKLRQAFGDRARMVTVDAGGHGVYPFTHNECAQYAATTFLTTGERPEQDLACSAAAEPR</sequence>
<evidence type="ECO:0000313" key="7">
    <source>
        <dbReference type="Proteomes" id="UP000581769"/>
    </source>
</evidence>
<comment type="similarity">
    <text evidence="1">Belongs to the peptidase S33 family.</text>
</comment>
<proteinExistence type="inferred from homology"/>
<dbReference type="PANTHER" id="PTHR43248">
    <property type="entry name" value="2-SUCCINYL-6-HYDROXY-2,4-CYCLOHEXADIENE-1-CARBOXYLATE SYNTHASE"/>
    <property type="match status" value="1"/>
</dbReference>
<dbReference type="InterPro" id="IPR029058">
    <property type="entry name" value="AB_hydrolase_fold"/>
</dbReference>
<dbReference type="AlphaFoldDB" id="A0A840IZ68"/>